<proteinExistence type="predicted"/>
<dbReference type="Proteomes" id="UP000663844">
    <property type="component" value="Unassembled WGS sequence"/>
</dbReference>
<feature type="non-terminal residue" evidence="1">
    <location>
        <position position="1"/>
    </location>
</feature>
<organism evidence="1 2">
    <name type="scientific">Adineta steineri</name>
    <dbReference type="NCBI Taxonomy" id="433720"/>
    <lineage>
        <taxon>Eukaryota</taxon>
        <taxon>Metazoa</taxon>
        <taxon>Spiralia</taxon>
        <taxon>Gnathifera</taxon>
        <taxon>Rotifera</taxon>
        <taxon>Eurotatoria</taxon>
        <taxon>Bdelloidea</taxon>
        <taxon>Adinetida</taxon>
        <taxon>Adinetidae</taxon>
        <taxon>Adineta</taxon>
    </lineage>
</organism>
<dbReference type="EMBL" id="CAJOAZ010020774">
    <property type="protein sequence ID" value="CAF4349603.1"/>
    <property type="molecule type" value="Genomic_DNA"/>
</dbReference>
<comment type="caution">
    <text evidence="1">The sequence shown here is derived from an EMBL/GenBank/DDBJ whole genome shotgun (WGS) entry which is preliminary data.</text>
</comment>
<name>A0A820L2X7_9BILA</name>
<evidence type="ECO:0000313" key="1">
    <source>
        <dbReference type="EMBL" id="CAF4349603.1"/>
    </source>
</evidence>
<gene>
    <name evidence="1" type="ORF">OXD698_LOCUS48697</name>
</gene>
<dbReference type="AlphaFoldDB" id="A0A820L2X7"/>
<reference evidence="1" key="1">
    <citation type="submission" date="2021-02" db="EMBL/GenBank/DDBJ databases">
        <authorList>
            <person name="Nowell W R."/>
        </authorList>
    </citation>
    <scope>NUCLEOTIDE SEQUENCE</scope>
</reference>
<sequence length="50" mass="5788">NNNELSIIFYVCNNNATPASTHFDGFSFVFKLKRQIYVCPRVLIRYTGQS</sequence>
<accession>A0A820L2X7</accession>
<evidence type="ECO:0000313" key="2">
    <source>
        <dbReference type="Proteomes" id="UP000663844"/>
    </source>
</evidence>
<protein>
    <submittedName>
        <fullName evidence="1">Uncharacterized protein</fullName>
    </submittedName>
</protein>